<dbReference type="SUPFAM" id="SSF53697">
    <property type="entry name" value="SIS domain"/>
    <property type="match status" value="1"/>
</dbReference>
<comment type="caution">
    <text evidence="2">The sequence shown here is derived from an EMBL/GenBank/DDBJ whole genome shotgun (WGS) entry which is preliminary data.</text>
</comment>
<accession>A0ABR7D9V9</accession>
<reference evidence="2 3" key="1">
    <citation type="submission" date="2020-08" db="EMBL/GenBank/DDBJ databases">
        <title>Genome public.</title>
        <authorList>
            <person name="Liu C."/>
            <person name="Sun Q."/>
        </authorList>
    </citation>
    <scope>NUCLEOTIDE SEQUENCE [LARGE SCALE GENOMIC DNA]</scope>
    <source>
        <strain evidence="2 3">NSJ-6</strain>
    </source>
</reference>
<dbReference type="Gene3D" id="3.40.50.10490">
    <property type="entry name" value="Glucose-6-phosphate isomerase like protein, domain 1"/>
    <property type="match status" value="1"/>
</dbReference>
<dbReference type="InterPro" id="IPR047640">
    <property type="entry name" value="RpiR-like"/>
</dbReference>
<dbReference type="PANTHER" id="PTHR30514:SF1">
    <property type="entry name" value="HTH-TYPE TRANSCRIPTIONAL REGULATOR HEXR-RELATED"/>
    <property type="match status" value="1"/>
</dbReference>
<dbReference type="Proteomes" id="UP000596929">
    <property type="component" value="Unassembled WGS sequence"/>
</dbReference>
<gene>
    <name evidence="2" type="ORF">H8S20_04330</name>
</gene>
<evidence type="ECO:0000259" key="1">
    <source>
        <dbReference type="PROSITE" id="PS51071"/>
    </source>
</evidence>
<dbReference type="PROSITE" id="PS51071">
    <property type="entry name" value="HTH_RPIR"/>
    <property type="match status" value="1"/>
</dbReference>
<proteinExistence type="predicted"/>
<protein>
    <submittedName>
        <fullName evidence="2">MurR/RpiR family transcriptional regulator</fullName>
    </submittedName>
</protein>
<dbReference type="PANTHER" id="PTHR30514">
    <property type="entry name" value="GLUCOKINASE"/>
    <property type="match status" value="1"/>
</dbReference>
<evidence type="ECO:0000313" key="2">
    <source>
        <dbReference type="EMBL" id="MBC5628117.1"/>
    </source>
</evidence>
<dbReference type="InterPro" id="IPR000281">
    <property type="entry name" value="HTH_RpiR"/>
</dbReference>
<dbReference type="InterPro" id="IPR046348">
    <property type="entry name" value="SIS_dom_sf"/>
</dbReference>
<keyword evidence="3" id="KW-1185">Reference proteome</keyword>
<dbReference type="SUPFAM" id="SSF46689">
    <property type="entry name" value="Homeodomain-like"/>
    <property type="match status" value="1"/>
</dbReference>
<dbReference type="Gene3D" id="1.10.10.10">
    <property type="entry name" value="Winged helix-like DNA-binding domain superfamily/Winged helix DNA-binding domain"/>
    <property type="match status" value="1"/>
</dbReference>
<dbReference type="EMBL" id="JACOOO010000004">
    <property type="protein sequence ID" value="MBC5628117.1"/>
    <property type="molecule type" value="Genomic_DNA"/>
</dbReference>
<dbReference type="InterPro" id="IPR036388">
    <property type="entry name" value="WH-like_DNA-bd_sf"/>
</dbReference>
<evidence type="ECO:0000313" key="3">
    <source>
        <dbReference type="Proteomes" id="UP000596929"/>
    </source>
</evidence>
<feature type="domain" description="HTH rpiR-type" evidence="1">
    <location>
        <begin position="4"/>
        <end position="80"/>
    </location>
</feature>
<sequence length="260" mass="29974">MFNLIIILLSTVNSEPIDSNNYKIAKFLLNNITNLEKCTICGLAKKCYVSVSSISRFCRDIGLEDFNELRCQIAKYSEASSHAKQKFYFNGIESEDITAVYINEVIVNLERVKNSIKAEEIEELVHDIYNFKKVSAFGYLQSQHVALNLQTDLFTNNKFVNTAMRFADQVDYINNANEEDLIIIFSESGSYFKRAYEDRNPFRRKNKPKIYLITSNPKVRELSYVDKVIMYESGNDYSSHPYPLSVIVSLICISYSKFLA</sequence>
<dbReference type="InterPro" id="IPR009057">
    <property type="entry name" value="Homeodomain-like_sf"/>
</dbReference>
<organism evidence="2 3">
    <name type="scientific">Clostridium hominis</name>
    <dbReference type="NCBI Taxonomy" id="2763036"/>
    <lineage>
        <taxon>Bacteria</taxon>
        <taxon>Bacillati</taxon>
        <taxon>Bacillota</taxon>
        <taxon>Clostridia</taxon>
        <taxon>Eubacteriales</taxon>
        <taxon>Clostridiaceae</taxon>
        <taxon>Clostridium</taxon>
    </lineage>
</organism>
<dbReference type="Pfam" id="PF01418">
    <property type="entry name" value="HTH_6"/>
    <property type="match status" value="1"/>
</dbReference>
<name>A0ABR7D9V9_9CLOT</name>
<dbReference type="RefSeq" id="WP_186859367.1">
    <property type="nucleotide sequence ID" value="NZ_JACOOO010000004.1"/>
</dbReference>